<comment type="caution">
    <text evidence="7">The sequence shown here is derived from an EMBL/GenBank/DDBJ whole genome shotgun (WGS) entry which is preliminary data.</text>
</comment>
<keyword evidence="11" id="KW-1185">Reference proteome</keyword>
<evidence type="ECO:0000256" key="1">
    <source>
        <dbReference type="ARBA" id="ARBA00004613"/>
    </source>
</evidence>
<keyword evidence="3 5" id="KW-0964">Secreted</keyword>
<dbReference type="InterPro" id="IPR031825">
    <property type="entry name" value="RXLR"/>
</dbReference>
<evidence type="ECO:0000313" key="12">
    <source>
        <dbReference type="Proteomes" id="UP000435112"/>
    </source>
</evidence>
<keyword evidence="4 5" id="KW-0732">Signal</keyword>
<evidence type="ECO:0000256" key="6">
    <source>
        <dbReference type="SAM" id="MobiDB-lite"/>
    </source>
</evidence>
<evidence type="ECO:0000313" key="10">
    <source>
        <dbReference type="Proteomes" id="UP000429607"/>
    </source>
</evidence>
<comment type="similarity">
    <text evidence="2 5">Belongs to the RxLR effector family.</text>
</comment>
<gene>
    <name evidence="8" type="ORF">PR001_g25502</name>
    <name evidence="7" type="ORF">PR002_g25719</name>
    <name evidence="9" type="ORF">PR003_g26445</name>
</gene>
<sequence>MRLGYLLLVAITGLLVCGDAATTSDSKISQLISPGHEIPEGYDNGKRSLRSAEYAKGEDDSSDGLKSNKDTTDSDDDEDRDLIISTIDRPKYWRWFHAGMTPYAVKEVLGLTGVRRLWKPIKRRQYEGYVVFYDEHCRMPKYKSFCRAHAGA</sequence>
<organism evidence="7 12">
    <name type="scientific">Phytophthora rubi</name>
    <dbReference type="NCBI Taxonomy" id="129364"/>
    <lineage>
        <taxon>Eukaryota</taxon>
        <taxon>Sar</taxon>
        <taxon>Stramenopiles</taxon>
        <taxon>Oomycota</taxon>
        <taxon>Peronosporomycetes</taxon>
        <taxon>Peronosporales</taxon>
        <taxon>Peronosporaceae</taxon>
        <taxon>Phytophthora</taxon>
    </lineage>
</organism>
<comment type="domain">
    <text evidence="5">The RxLR-dEER motif acts to carry the protein into the host cell cytoplasm through binding to cell surface phosphatidylinositol-3-phosphate.</text>
</comment>
<dbReference type="Pfam" id="PF16810">
    <property type="entry name" value="RXLR"/>
    <property type="match status" value="1"/>
</dbReference>
<evidence type="ECO:0000256" key="3">
    <source>
        <dbReference type="ARBA" id="ARBA00022525"/>
    </source>
</evidence>
<feature type="chain" id="PRO_5033924025" description="RxLR effector protein" evidence="5">
    <location>
        <begin position="21"/>
        <end position="152"/>
    </location>
</feature>
<dbReference type="AlphaFoldDB" id="A0A6A3HWF1"/>
<accession>A0A6A3HWF1</accession>
<evidence type="ECO:0000256" key="4">
    <source>
        <dbReference type="ARBA" id="ARBA00022729"/>
    </source>
</evidence>
<dbReference type="EMBL" id="QXFV01003506">
    <property type="protein sequence ID" value="KAE8976146.1"/>
    <property type="molecule type" value="Genomic_DNA"/>
</dbReference>
<dbReference type="Proteomes" id="UP000435112">
    <property type="component" value="Unassembled WGS sequence"/>
</dbReference>
<comment type="subcellular location">
    <subcellularLocation>
        <location evidence="1 5">Secreted</location>
    </subcellularLocation>
</comment>
<dbReference type="Proteomes" id="UP000429607">
    <property type="component" value="Unassembled WGS sequence"/>
</dbReference>
<reference evidence="10 12" key="1">
    <citation type="submission" date="2018-09" db="EMBL/GenBank/DDBJ databases">
        <title>Genomic investigation of the strawberry pathogen Phytophthora fragariae indicates pathogenicity is determined by transcriptional variation in three key races.</title>
        <authorList>
            <person name="Adams T.M."/>
            <person name="Armitage A.D."/>
            <person name="Sobczyk M.K."/>
            <person name="Bates H.J."/>
            <person name="Dunwell J.M."/>
            <person name="Nellist C.F."/>
            <person name="Harrison R.J."/>
        </authorList>
    </citation>
    <scope>NUCLEOTIDE SEQUENCE [LARGE SCALE GENOMIC DNA]</scope>
    <source>
        <strain evidence="8 10">SCRP249</strain>
        <strain evidence="7 12">SCRP324</strain>
        <strain evidence="9 11">SCRP333</strain>
    </source>
</reference>
<dbReference type="EMBL" id="QXFU01003481">
    <property type="protein sequence ID" value="KAE8975036.1"/>
    <property type="molecule type" value="Genomic_DNA"/>
</dbReference>
<evidence type="ECO:0000313" key="8">
    <source>
        <dbReference type="EMBL" id="KAE8976146.1"/>
    </source>
</evidence>
<evidence type="ECO:0000256" key="5">
    <source>
        <dbReference type="RuleBase" id="RU367124"/>
    </source>
</evidence>
<comment type="function">
    <text evidence="5">Effector that suppresses plant defense responses during pathogen infection.</text>
</comment>
<evidence type="ECO:0000313" key="7">
    <source>
        <dbReference type="EMBL" id="KAE8975036.1"/>
    </source>
</evidence>
<name>A0A6A3HWF1_9STRA</name>
<protein>
    <recommendedName>
        <fullName evidence="5">RxLR effector protein</fullName>
    </recommendedName>
</protein>
<feature type="region of interest" description="Disordered" evidence="6">
    <location>
        <begin position="39"/>
        <end position="79"/>
    </location>
</feature>
<dbReference type="OrthoDB" id="117887at2759"/>
<dbReference type="GO" id="GO:0005576">
    <property type="term" value="C:extracellular region"/>
    <property type="evidence" value="ECO:0007669"/>
    <property type="project" value="UniProtKB-SubCell"/>
</dbReference>
<dbReference type="Proteomes" id="UP000434957">
    <property type="component" value="Unassembled WGS sequence"/>
</dbReference>
<proteinExistence type="inferred from homology"/>
<dbReference type="EMBL" id="QXFT01003424">
    <property type="protein sequence ID" value="KAE9285965.1"/>
    <property type="molecule type" value="Genomic_DNA"/>
</dbReference>
<evidence type="ECO:0000313" key="9">
    <source>
        <dbReference type="EMBL" id="KAE9285965.1"/>
    </source>
</evidence>
<feature type="signal peptide" evidence="5">
    <location>
        <begin position="1"/>
        <end position="20"/>
    </location>
</feature>
<evidence type="ECO:0000256" key="2">
    <source>
        <dbReference type="ARBA" id="ARBA00010400"/>
    </source>
</evidence>
<evidence type="ECO:0000313" key="11">
    <source>
        <dbReference type="Proteomes" id="UP000434957"/>
    </source>
</evidence>